<keyword evidence="1" id="KW-0862">Zinc</keyword>
<dbReference type="InterPro" id="IPR001878">
    <property type="entry name" value="Znf_CCHC"/>
</dbReference>
<keyword evidence="1" id="KW-0863">Zinc-finger</keyword>
<evidence type="ECO:0000256" key="1">
    <source>
        <dbReference type="PROSITE-ProRule" id="PRU00047"/>
    </source>
</evidence>
<dbReference type="Proteomes" id="UP000078540">
    <property type="component" value="Unassembled WGS sequence"/>
</dbReference>
<dbReference type="PROSITE" id="PS50158">
    <property type="entry name" value="ZF_CCHC"/>
    <property type="match status" value="1"/>
</dbReference>
<proteinExistence type="predicted"/>
<sequence>MYTKIQTCFNCYKIGHISETCKCSSSLFCGNFPHEKNVICLAKALSLRCINCQSNWLFYIIHLAVIDNISLIEAKRKIRFNHSNRRSSLVTDLRFDFSNYTYLNSEGGLSGPRLWINQPKNYTCSHDNRFCAFVCLKFQSPSEMTMESTLNVDLTSN</sequence>
<keyword evidence="1" id="KW-0479">Metal-binding</keyword>
<reference evidence="3 4" key="1">
    <citation type="submission" date="2015-09" db="EMBL/GenBank/DDBJ databases">
        <title>Atta colombica WGS genome.</title>
        <authorList>
            <person name="Nygaard S."/>
            <person name="Hu H."/>
            <person name="Boomsma J."/>
            <person name="Zhang G."/>
        </authorList>
    </citation>
    <scope>NUCLEOTIDE SEQUENCE [LARGE SCALE GENOMIC DNA]</scope>
    <source>
        <strain evidence="3">Treedump-2</strain>
        <tissue evidence="3">Whole body</tissue>
    </source>
</reference>
<dbReference type="EMBL" id="KQ976465">
    <property type="protein sequence ID" value="KYM84325.1"/>
    <property type="molecule type" value="Genomic_DNA"/>
</dbReference>
<dbReference type="GO" id="GO:0008270">
    <property type="term" value="F:zinc ion binding"/>
    <property type="evidence" value="ECO:0007669"/>
    <property type="project" value="UniProtKB-KW"/>
</dbReference>
<evidence type="ECO:0000313" key="4">
    <source>
        <dbReference type="Proteomes" id="UP000078540"/>
    </source>
</evidence>
<evidence type="ECO:0000259" key="2">
    <source>
        <dbReference type="PROSITE" id="PS50158"/>
    </source>
</evidence>
<keyword evidence="4" id="KW-1185">Reference proteome</keyword>
<organism evidence="3 4">
    <name type="scientific">Atta colombica</name>
    <dbReference type="NCBI Taxonomy" id="520822"/>
    <lineage>
        <taxon>Eukaryota</taxon>
        <taxon>Metazoa</taxon>
        <taxon>Ecdysozoa</taxon>
        <taxon>Arthropoda</taxon>
        <taxon>Hexapoda</taxon>
        <taxon>Insecta</taxon>
        <taxon>Pterygota</taxon>
        <taxon>Neoptera</taxon>
        <taxon>Endopterygota</taxon>
        <taxon>Hymenoptera</taxon>
        <taxon>Apocrita</taxon>
        <taxon>Aculeata</taxon>
        <taxon>Formicoidea</taxon>
        <taxon>Formicidae</taxon>
        <taxon>Myrmicinae</taxon>
        <taxon>Atta</taxon>
    </lineage>
</organism>
<gene>
    <name evidence="3" type="ORF">ALC53_05418</name>
</gene>
<accession>A0A195BHP9</accession>
<dbReference type="STRING" id="520822.A0A195BHP9"/>
<evidence type="ECO:0000313" key="3">
    <source>
        <dbReference type="EMBL" id="KYM84325.1"/>
    </source>
</evidence>
<dbReference type="GO" id="GO:0003676">
    <property type="term" value="F:nucleic acid binding"/>
    <property type="evidence" value="ECO:0007669"/>
    <property type="project" value="InterPro"/>
</dbReference>
<protein>
    <recommendedName>
        <fullName evidence="2">CCHC-type domain-containing protein</fullName>
    </recommendedName>
</protein>
<name>A0A195BHP9_9HYME</name>
<feature type="domain" description="CCHC-type" evidence="2">
    <location>
        <begin position="8"/>
        <end position="22"/>
    </location>
</feature>
<dbReference type="AlphaFoldDB" id="A0A195BHP9"/>